<dbReference type="RefSeq" id="WP_235056064.1">
    <property type="nucleotide sequence ID" value="NZ_JAKFHA010000023.1"/>
</dbReference>
<gene>
    <name evidence="1" type="ORF">LZ495_29875</name>
</gene>
<keyword evidence="2" id="KW-1185">Reference proteome</keyword>
<dbReference type="EMBL" id="JAKFHA010000023">
    <property type="protein sequence ID" value="MCF2531404.1"/>
    <property type="molecule type" value="Genomic_DNA"/>
</dbReference>
<accession>A0AA41U6X5</accession>
<organism evidence="1 2">
    <name type="scientific">Yinghuangia soli</name>
    <dbReference type="NCBI Taxonomy" id="2908204"/>
    <lineage>
        <taxon>Bacteria</taxon>
        <taxon>Bacillati</taxon>
        <taxon>Actinomycetota</taxon>
        <taxon>Actinomycetes</taxon>
        <taxon>Kitasatosporales</taxon>
        <taxon>Streptomycetaceae</taxon>
        <taxon>Yinghuangia</taxon>
    </lineage>
</organism>
<dbReference type="AlphaFoldDB" id="A0AA41U6X5"/>
<evidence type="ECO:0000313" key="1">
    <source>
        <dbReference type="EMBL" id="MCF2531404.1"/>
    </source>
</evidence>
<name>A0AA41U6X5_9ACTN</name>
<comment type="caution">
    <text evidence="1">The sequence shown here is derived from an EMBL/GenBank/DDBJ whole genome shotgun (WGS) entry which is preliminary data.</text>
</comment>
<evidence type="ECO:0000313" key="2">
    <source>
        <dbReference type="Proteomes" id="UP001165378"/>
    </source>
</evidence>
<protein>
    <submittedName>
        <fullName evidence="1">Uncharacterized protein</fullName>
    </submittedName>
</protein>
<dbReference type="Proteomes" id="UP001165378">
    <property type="component" value="Unassembled WGS sequence"/>
</dbReference>
<proteinExistence type="predicted"/>
<sequence length="133" mass="14430">MAEESLYDLLGIGPDADDKAVYAAYVQAARTARDRRTELGQARQELLRNRLEHDVLYYFDAELDDETRESLGPPGEVDFLAPELLPVPDTGDMFGSTAAERAADIRPLPVAPVGLAAFPGPDPGLLPDLEPPL</sequence>
<reference evidence="1" key="1">
    <citation type="submission" date="2022-01" db="EMBL/GenBank/DDBJ databases">
        <title>Genome-Based Taxonomic Classification of the Phylum Actinobacteria.</title>
        <authorList>
            <person name="Gao Y."/>
        </authorList>
    </citation>
    <scope>NUCLEOTIDE SEQUENCE</scope>
    <source>
        <strain evidence="1">KLBMP 8922</strain>
    </source>
</reference>